<organism evidence="2 3">
    <name type="scientific">Candidatus Magasanikbacteria bacterium CG11_big_fil_rev_8_21_14_0_20_39_34</name>
    <dbReference type="NCBI Taxonomy" id="1974653"/>
    <lineage>
        <taxon>Bacteria</taxon>
        <taxon>Candidatus Magasanikiibacteriota</taxon>
    </lineage>
</organism>
<feature type="transmembrane region" description="Helical" evidence="1">
    <location>
        <begin position="149"/>
        <end position="178"/>
    </location>
</feature>
<feature type="transmembrane region" description="Helical" evidence="1">
    <location>
        <begin position="116"/>
        <end position="137"/>
    </location>
</feature>
<evidence type="ECO:0000313" key="3">
    <source>
        <dbReference type="Proteomes" id="UP000229600"/>
    </source>
</evidence>
<keyword evidence="1" id="KW-1133">Transmembrane helix</keyword>
<dbReference type="Proteomes" id="UP000229600">
    <property type="component" value="Unassembled WGS sequence"/>
</dbReference>
<reference evidence="2 3" key="1">
    <citation type="submission" date="2017-09" db="EMBL/GenBank/DDBJ databases">
        <title>Depth-based differentiation of microbial function through sediment-hosted aquifers and enrichment of novel symbionts in the deep terrestrial subsurface.</title>
        <authorList>
            <person name="Probst A.J."/>
            <person name="Ladd B."/>
            <person name="Jarett J.K."/>
            <person name="Geller-Mcgrath D.E."/>
            <person name="Sieber C.M."/>
            <person name="Emerson J.B."/>
            <person name="Anantharaman K."/>
            <person name="Thomas B.C."/>
            <person name="Malmstrom R."/>
            <person name="Stieglmeier M."/>
            <person name="Klingl A."/>
            <person name="Woyke T."/>
            <person name="Ryan C.M."/>
            <person name="Banfield J.F."/>
        </authorList>
    </citation>
    <scope>NUCLEOTIDE SEQUENCE [LARGE SCALE GENOMIC DNA]</scope>
    <source>
        <strain evidence="2">CG11_big_fil_rev_8_21_14_0_20_39_34</strain>
    </source>
</reference>
<feature type="transmembrane region" description="Helical" evidence="1">
    <location>
        <begin position="45"/>
        <end position="63"/>
    </location>
</feature>
<gene>
    <name evidence="2" type="ORF">COV59_01120</name>
</gene>
<proteinExistence type="predicted"/>
<feature type="transmembrane region" description="Helical" evidence="1">
    <location>
        <begin position="223"/>
        <end position="246"/>
    </location>
</feature>
<evidence type="ECO:0000256" key="1">
    <source>
        <dbReference type="SAM" id="Phobius"/>
    </source>
</evidence>
<feature type="transmembrane region" description="Helical" evidence="1">
    <location>
        <begin position="267"/>
        <end position="296"/>
    </location>
</feature>
<evidence type="ECO:0008006" key="4">
    <source>
        <dbReference type="Google" id="ProtNLM"/>
    </source>
</evidence>
<protein>
    <recommendedName>
        <fullName evidence="4">Glycerophosphoryl diester phosphodiesterase membrane domain-containing protein</fullName>
    </recommendedName>
</protein>
<name>A0A2H0N6B0_9BACT</name>
<sequence>MSIVLCNLPCMLETLKKYHRYTYGIAYVFFILILLLLLKYLSSQPIVFLALFIYGSFAINWFYARFLNVPILPHVLASTFSPIGFFYLMGYSHELPNTWSFIKGTIDLYRHNMKIFLEYSLVFFIFSVVVTSLSTYIEVWENHIGNTSGILLGIFLLFRLLVILFGFVLSIAFLRVVAARIIGVAPHHMSSEIFDAFSLFWSCVFVTLVLMVLLFVLNITQAFFPIFIFLAILIIWFIFSIHAVVIENIRGFSAFGYSKKLVRGRAWSVLWILVALTGLFAFIAYFIQGILVAPFFDMLLQVVSTGSSFSIILNNIFALINAFVQTMLMPLYAFIPSTLLYFQLKRLHEEKKEV</sequence>
<dbReference type="AlphaFoldDB" id="A0A2H0N6B0"/>
<keyword evidence="1" id="KW-0812">Transmembrane</keyword>
<feature type="transmembrane region" description="Helical" evidence="1">
    <location>
        <begin position="75"/>
        <end position="95"/>
    </location>
</feature>
<comment type="caution">
    <text evidence="2">The sequence shown here is derived from an EMBL/GenBank/DDBJ whole genome shotgun (WGS) entry which is preliminary data.</text>
</comment>
<feature type="transmembrane region" description="Helical" evidence="1">
    <location>
        <begin position="199"/>
        <end position="217"/>
    </location>
</feature>
<accession>A0A2H0N6B0</accession>
<dbReference type="EMBL" id="PCWN01000003">
    <property type="protein sequence ID" value="PIR04431.1"/>
    <property type="molecule type" value="Genomic_DNA"/>
</dbReference>
<keyword evidence="1" id="KW-0472">Membrane</keyword>
<feature type="transmembrane region" description="Helical" evidence="1">
    <location>
        <begin position="21"/>
        <end position="38"/>
    </location>
</feature>
<evidence type="ECO:0000313" key="2">
    <source>
        <dbReference type="EMBL" id="PIR04431.1"/>
    </source>
</evidence>